<dbReference type="Proteomes" id="UP000762676">
    <property type="component" value="Unassembled WGS sequence"/>
</dbReference>
<organism evidence="2 3">
    <name type="scientific">Elysia marginata</name>
    <dbReference type="NCBI Taxonomy" id="1093978"/>
    <lineage>
        <taxon>Eukaryota</taxon>
        <taxon>Metazoa</taxon>
        <taxon>Spiralia</taxon>
        <taxon>Lophotrochozoa</taxon>
        <taxon>Mollusca</taxon>
        <taxon>Gastropoda</taxon>
        <taxon>Heterobranchia</taxon>
        <taxon>Euthyneura</taxon>
        <taxon>Panpulmonata</taxon>
        <taxon>Sacoglossa</taxon>
        <taxon>Placobranchoidea</taxon>
        <taxon>Plakobranchidae</taxon>
        <taxon>Elysia</taxon>
    </lineage>
</organism>
<evidence type="ECO:0000313" key="2">
    <source>
        <dbReference type="EMBL" id="GFR63250.1"/>
    </source>
</evidence>
<accession>A0AAV4ERC9</accession>
<dbReference type="AlphaFoldDB" id="A0AAV4ERC9"/>
<proteinExistence type="predicted"/>
<evidence type="ECO:0000259" key="1">
    <source>
        <dbReference type="Pfam" id="PF00078"/>
    </source>
</evidence>
<evidence type="ECO:0000313" key="3">
    <source>
        <dbReference type="Proteomes" id="UP000762676"/>
    </source>
</evidence>
<dbReference type="PANTHER" id="PTHR47027:SF25">
    <property type="entry name" value="REVERSE TRANSCRIPTASE DOMAIN-CONTAINING PROTEIN"/>
    <property type="match status" value="1"/>
</dbReference>
<dbReference type="EMBL" id="BMAT01000280">
    <property type="protein sequence ID" value="GFR63250.1"/>
    <property type="molecule type" value="Genomic_DNA"/>
</dbReference>
<feature type="domain" description="Reverse transcriptase" evidence="1">
    <location>
        <begin position="11"/>
        <end position="78"/>
    </location>
</feature>
<sequence length="166" mass="18806">MAFNRLDDEDFADDIALLSHSQKHMQEKTSCVETTAGSIGLKISHSKSKVMKINTKSNSDVLIDEKSVENVTDFKYLGSCLTSDGNMNREISARIVMASTAFYKLNNIWKNRIMKDPKLKLYTSNVRSVLRFAPETWRTNQRIKSKLRGFEGRCLKKNFGNSMGAA</sequence>
<name>A0AAV4ERC9_9GAST</name>
<reference evidence="2 3" key="1">
    <citation type="journal article" date="2021" name="Elife">
        <title>Chloroplast acquisition without the gene transfer in kleptoplastic sea slugs, Plakobranchus ocellatus.</title>
        <authorList>
            <person name="Maeda T."/>
            <person name="Takahashi S."/>
            <person name="Yoshida T."/>
            <person name="Shimamura S."/>
            <person name="Takaki Y."/>
            <person name="Nagai Y."/>
            <person name="Toyoda A."/>
            <person name="Suzuki Y."/>
            <person name="Arimoto A."/>
            <person name="Ishii H."/>
            <person name="Satoh N."/>
            <person name="Nishiyama T."/>
            <person name="Hasebe M."/>
            <person name="Maruyama T."/>
            <person name="Minagawa J."/>
            <person name="Obokata J."/>
            <person name="Shigenobu S."/>
        </authorList>
    </citation>
    <scope>NUCLEOTIDE SEQUENCE [LARGE SCALE GENOMIC DNA]</scope>
</reference>
<comment type="caution">
    <text evidence="2">The sequence shown here is derived from an EMBL/GenBank/DDBJ whole genome shotgun (WGS) entry which is preliminary data.</text>
</comment>
<dbReference type="PANTHER" id="PTHR47027">
    <property type="entry name" value="REVERSE TRANSCRIPTASE DOMAIN-CONTAINING PROTEIN"/>
    <property type="match status" value="1"/>
</dbReference>
<gene>
    <name evidence="2" type="ORF">ElyMa_000151300</name>
</gene>
<protein>
    <recommendedName>
        <fullName evidence="1">Reverse transcriptase domain-containing protein</fullName>
    </recommendedName>
</protein>
<dbReference type="InterPro" id="IPR000477">
    <property type="entry name" value="RT_dom"/>
</dbReference>
<dbReference type="Pfam" id="PF00078">
    <property type="entry name" value="RVT_1"/>
    <property type="match status" value="1"/>
</dbReference>
<keyword evidence="3" id="KW-1185">Reference proteome</keyword>